<dbReference type="PANTHER" id="PTHR15715">
    <property type="entry name" value="CENTROSOMAL PROTEIN OF 170 KDA"/>
    <property type="match status" value="1"/>
</dbReference>
<comment type="caution">
    <text evidence="4">The sequence shown here is derived from an EMBL/GenBank/DDBJ whole genome shotgun (WGS) entry which is preliminary data.</text>
</comment>
<gene>
    <name evidence="4" type="ORF">EW145_g1157</name>
</gene>
<dbReference type="InterPro" id="IPR008984">
    <property type="entry name" value="SMAD_FHA_dom_sf"/>
</dbReference>
<evidence type="ECO:0000256" key="1">
    <source>
        <dbReference type="SAM" id="Coils"/>
    </source>
</evidence>
<feature type="compositionally biased region" description="Acidic residues" evidence="2">
    <location>
        <begin position="434"/>
        <end position="448"/>
    </location>
</feature>
<dbReference type="Pfam" id="PF00498">
    <property type="entry name" value="FHA"/>
    <property type="match status" value="1"/>
</dbReference>
<protein>
    <recommendedName>
        <fullName evidence="3">FHA domain-containing protein</fullName>
    </recommendedName>
</protein>
<feature type="compositionally biased region" description="Basic residues" evidence="2">
    <location>
        <begin position="678"/>
        <end position="699"/>
    </location>
</feature>
<evidence type="ECO:0000313" key="5">
    <source>
        <dbReference type="Proteomes" id="UP000308199"/>
    </source>
</evidence>
<dbReference type="GO" id="GO:0005737">
    <property type="term" value="C:cytoplasm"/>
    <property type="evidence" value="ECO:0007669"/>
    <property type="project" value="TreeGrafter"/>
</dbReference>
<feature type="compositionally biased region" description="Polar residues" evidence="2">
    <location>
        <begin position="344"/>
        <end position="353"/>
    </location>
</feature>
<dbReference type="InterPro" id="IPR051176">
    <property type="entry name" value="Cent_Immune-Sig_Mod"/>
</dbReference>
<dbReference type="PROSITE" id="PS50006">
    <property type="entry name" value="FHA_DOMAIN"/>
    <property type="match status" value="1"/>
</dbReference>
<keyword evidence="1" id="KW-0175">Coiled coil</keyword>
<dbReference type="SMART" id="SM00240">
    <property type="entry name" value="FHA"/>
    <property type="match status" value="1"/>
</dbReference>
<proteinExistence type="predicted"/>
<feature type="coiled-coil region" evidence="1">
    <location>
        <begin position="588"/>
        <end position="615"/>
    </location>
</feature>
<evidence type="ECO:0000313" key="4">
    <source>
        <dbReference type="EMBL" id="THH10705.1"/>
    </source>
</evidence>
<dbReference type="PANTHER" id="PTHR15715:SF37">
    <property type="entry name" value="LD47843P"/>
    <property type="match status" value="1"/>
</dbReference>
<feature type="compositionally biased region" description="Basic and acidic residues" evidence="2">
    <location>
        <begin position="449"/>
        <end position="462"/>
    </location>
</feature>
<evidence type="ECO:0000259" key="3">
    <source>
        <dbReference type="PROSITE" id="PS50006"/>
    </source>
</evidence>
<feature type="compositionally biased region" description="Low complexity" evidence="2">
    <location>
        <begin position="322"/>
        <end position="339"/>
    </location>
</feature>
<feature type="compositionally biased region" description="Pro residues" evidence="2">
    <location>
        <begin position="304"/>
        <end position="321"/>
    </location>
</feature>
<reference evidence="4 5" key="1">
    <citation type="submission" date="2019-02" db="EMBL/GenBank/DDBJ databases">
        <title>Genome sequencing of the rare red list fungi Phellinidium pouzarii.</title>
        <authorList>
            <person name="Buettner E."/>
            <person name="Kellner H."/>
        </authorList>
    </citation>
    <scope>NUCLEOTIDE SEQUENCE [LARGE SCALE GENOMIC DNA]</scope>
    <source>
        <strain evidence="4 5">DSM 108285</strain>
    </source>
</reference>
<feature type="domain" description="FHA" evidence="3">
    <location>
        <begin position="93"/>
        <end position="149"/>
    </location>
</feature>
<feature type="region of interest" description="Disordered" evidence="2">
    <location>
        <begin position="647"/>
        <end position="744"/>
    </location>
</feature>
<dbReference type="SUPFAM" id="SSF49879">
    <property type="entry name" value="SMAD/FHA domain"/>
    <property type="match status" value="1"/>
</dbReference>
<feature type="compositionally biased region" description="Basic and acidic residues" evidence="2">
    <location>
        <begin position="777"/>
        <end position="786"/>
    </location>
</feature>
<dbReference type="OrthoDB" id="687730at2759"/>
<feature type="region of interest" description="Disordered" evidence="2">
    <location>
        <begin position="295"/>
        <end position="353"/>
    </location>
</feature>
<dbReference type="EMBL" id="SGPK01000029">
    <property type="protein sequence ID" value="THH10705.1"/>
    <property type="molecule type" value="Genomic_DNA"/>
</dbReference>
<organism evidence="4 5">
    <name type="scientific">Phellinidium pouzarii</name>
    <dbReference type="NCBI Taxonomy" id="167371"/>
    <lineage>
        <taxon>Eukaryota</taxon>
        <taxon>Fungi</taxon>
        <taxon>Dikarya</taxon>
        <taxon>Basidiomycota</taxon>
        <taxon>Agaricomycotina</taxon>
        <taxon>Agaricomycetes</taxon>
        <taxon>Hymenochaetales</taxon>
        <taxon>Hymenochaetaceae</taxon>
        <taxon>Phellinidium</taxon>
    </lineage>
</organism>
<name>A0A4S4LG84_9AGAM</name>
<feature type="region of interest" description="Disordered" evidence="2">
    <location>
        <begin position="399"/>
        <end position="472"/>
    </location>
</feature>
<accession>A0A4S4LG84</accession>
<feature type="compositionally biased region" description="Basic and acidic residues" evidence="2">
    <location>
        <begin position="399"/>
        <end position="412"/>
    </location>
</feature>
<feature type="region of interest" description="Disordered" evidence="2">
    <location>
        <begin position="757"/>
        <end position="786"/>
    </location>
</feature>
<dbReference type="Gene3D" id="2.60.200.20">
    <property type="match status" value="1"/>
</dbReference>
<feature type="compositionally biased region" description="Low complexity" evidence="2">
    <location>
        <begin position="700"/>
        <end position="710"/>
    </location>
</feature>
<evidence type="ECO:0000256" key="2">
    <source>
        <dbReference type="SAM" id="MobiDB-lite"/>
    </source>
</evidence>
<dbReference type="InterPro" id="IPR000253">
    <property type="entry name" value="FHA_dom"/>
</dbReference>
<dbReference type="Proteomes" id="UP000308199">
    <property type="component" value="Unassembled WGS sequence"/>
</dbReference>
<sequence>MLSILRRYADNNKSFANAKRLSRQIGWVVVAPQVSFVLIVPVPDPSSSPSITMPAPTVTFPPNHTPPFPALYLYPLNDSFVPKHISLVGNQRVKIGRQTNVKTVPGERNGYFDSKVLSRQHAEVWEENGKIFIKDVKSSNGTFINGDRLSAEGVESEPYELKTDDIVEFGIDIVGEDNKTIIHHKVAARVTCIFNVEDALTAQRDAYNFQQQQQSQQVAAGAAGTLNGAAHKRPMLQPQQNVSNVMGGMGGGARQPGKSTLTFEHILRRLSGELQKSRETSAELGAVAGAMGEIENVIGGGQPPNLPPYPHSLPAIRPPQPQNLQQQQQSQQQQSQQHQHSLDSEPSSSALHVLQSQLAETQASLSSHVEKIRTLETILSDHENIKRDVSALRELIEEQRDRQRLSSQRSREEDDDDDDDGQSIHTIVPHELESVPEEDETELEESEEERSARREELGRPRTPEPSSLGMHEDDYVGEHTRMAPSQPPGIPDEMTRRLSFLSDQLESALELSRSLQVQHAAAQQTIETLEGKVNVLESMVKATQSSQVVEGVKHAEEAVVREKAQQDSMVSLLAEFRKTIEDRWDSVKNDWEAERERMEKARGEWENRVKVLEDGVASASGKFELGIASLTTQLTNIKTNGLIMPSKHTGGLVTPPSPRSLSDVDSDSEQPLNDGVKGRKRSRSLGSRGHRGRSGKASRSRSPATSASATLVDGMSAPGTESSVTSLHSRRSSTDSPGTDPRSVEAVAAALGLEMTKFSRFPPTPESSIHSELSRAPAEEAQHGQV</sequence>
<dbReference type="AlphaFoldDB" id="A0A4S4LG84"/>
<keyword evidence="5" id="KW-1185">Reference proteome</keyword>